<evidence type="ECO:0000313" key="2">
    <source>
        <dbReference type="EMBL" id="KAK3316795.1"/>
    </source>
</evidence>
<feature type="transmembrane region" description="Helical" evidence="1">
    <location>
        <begin position="22"/>
        <end position="42"/>
    </location>
</feature>
<proteinExistence type="predicted"/>
<reference evidence="2" key="2">
    <citation type="submission" date="2023-06" db="EMBL/GenBank/DDBJ databases">
        <authorList>
            <consortium name="Lawrence Berkeley National Laboratory"/>
            <person name="Haridas S."/>
            <person name="Hensen N."/>
            <person name="Bonometti L."/>
            <person name="Westerberg I."/>
            <person name="Brannstrom I.O."/>
            <person name="Guillou S."/>
            <person name="Cros-Aarteil S."/>
            <person name="Calhoun S."/>
            <person name="Kuo A."/>
            <person name="Mondo S."/>
            <person name="Pangilinan J."/>
            <person name="Riley R."/>
            <person name="Labutti K."/>
            <person name="Andreopoulos B."/>
            <person name="Lipzen A."/>
            <person name="Chen C."/>
            <person name="Yanf M."/>
            <person name="Daum C."/>
            <person name="Ng V."/>
            <person name="Clum A."/>
            <person name="Steindorff A."/>
            <person name="Ohm R."/>
            <person name="Martin F."/>
            <person name="Silar P."/>
            <person name="Natvig D."/>
            <person name="Lalanne C."/>
            <person name="Gautier V."/>
            <person name="Ament-Velasquez S.L."/>
            <person name="Kruys A."/>
            <person name="Hutchinson M.I."/>
            <person name="Powell A.J."/>
            <person name="Barry K."/>
            <person name="Miller A.N."/>
            <person name="Grigoriev I.V."/>
            <person name="Debuchy R."/>
            <person name="Gladieux P."/>
            <person name="Thoren M.H."/>
            <person name="Johannesson H."/>
        </authorList>
    </citation>
    <scope>NUCLEOTIDE SEQUENCE</scope>
    <source>
        <strain evidence="2">CBS 118394</strain>
    </source>
</reference>
<accession>A0AAE0I1U8</accession>
<keyword evidence="1" id="KW-0472">Membrane</keyword>
<organism evidence="2 3">
    <name type="scientific">Apodospora peruviana</name>
    <dbReference type="NCBI Taxonomy" id="516989"/>
    <lineage>
        <taxon>Eukaryota</taxon>
        <taxon>Fungi</taxon>
        <taxon>Dikarya</taxon>
        <taxon>Ascomycota</taxon>
        <taxon>Pezizomycotina</taxon>
        <taxon>Sordariomycetes</taxon>
        <taxon>Sordariomycetidae</taxon>
        <taxon>Sordariales</taxon>
        <taxon>Lasiosphaeriaceae</taxon>
        <taxon>Apodospora</taxon>
    </lineage>
</organism>
<dbReference type="EMBL" id="JAUEDM010000005">
    <property type="protein sequence ID" value="KAK3316795.1"/>
    <property type="molecule type" value="Genomic_DNA"/>
</dbReference>
<dbReference type="PANTHER" id="PTHR32251:SF17">
    <property type="entry name" value="STEROID 5-ALPHA REDUCTASE C-TERMINAL DOMAIN-CONTAINING PROTEIN"/>
    <property type="match status" value="1"/>
</dbReference>
<feature type="transmembrane region" description="Helical" evidence="1">
    <location>
        <begin position="135"/>
        <end position="156"/>
    </location>
</feature>
<comment type="caution">
    <text evidence="2">The sequence shown here is derived from an EMBL/GenBank/DDBJ whole genome shotgun (WGS) entry which is preliminary data.</text>
</comment>
<evidence type="ECO:0008006" key="4">
    <source>
        <dbReference type="Google" id="ProtNLM"/>
    </source>
</evidence>
<feature type="transmembrane region" description="Helical" evidence="1">
    <location>
        <begin position="54"/>
        <end position="72"/>
    </location>
</feature>
<dbReference type="GO" id="GO:0016020">
    <property type="term" value="C:membrane"/>
    <property type="evidence" value="ECO:0007669"/>
    <property type="project" value="TreeGrafter"/>
</dbReference>
<name>A0AAE0I1U8_9PEZI</name>
<keyword evidence="1" id="KW-1133">Transmembrane helix</keyword>
<dbReference type="Pfam" id="PF06966">
    <property type="entry name" value="DUF1295"/>
    <property type="match status" value="1"/>
</dbReference>
<gene>
    <name evidence="2" type="ORF">B0H66DRAFT_562206</name>
</gene>
<reference evidence="2" key="1">
    <citation type="journal article" date="2023" name="Mol. Phylogenet. Evol.">
        <title>Genome-scale phylogeny and comparative genomics of the fungal order Sordariales.</title>
        <authorList>
            <person name="Hensen N."/>
            <person name="Bonometti L."/>
            <person name="Westerberg I."/>
            <person name="Brannstrom I.O."/>
            <person name="Guillou S."/>
            <person name="Cros-Aarteil S."/>
            <person name="Calhoun S."/>
            <person name="Haridas S."/>
            <person name="Kuo A."/>
            <person name="Mondo S."/>
            <person name="Pangilinan J."/>
            <person name="Riley R."/>
            <person name="LaButti K."/>
            <person name="Andreopoulos B."/>
            <person name="Lipzen A."/>
            <person name="Chen C."/>
            <person name="Yan M."/>
            <person name="Daum C."/>
            <person name="Ng V."/>
            <person name="Clum A."/>
            <person name="Steindorff A."/>
            <person name="Ohm R.A."/>
            <person name="Martin F."/>
            <person name="Silar P."/>
            <person name="Natvig D.O."/>
            <person name="Lalanne C."/>
            <person name="Gautier V."/>
            <person name="Ament-Velasquez S.L."/>
            <person name="Kruys A."/>
            <person name="Hutchinson M.I."/>
            <person name="Powell A.J."/>
            <person name="Barry K."/>
            <person name="Miller A.N."/>
            <person name="Grigoriev I.V."/>
            <person name="Debuchy R."/>
            <person name="Gladieux P."/>
            <person name="Hiltunen Thoren M."/>
            <person name="Johannesson H."/>
        </authorList>
    </citation>
    <scope>NUCLEOTIDE SEQUENCE</scope>
    <source>
        <strain evidence="2">CBS 118394</strain>
    </source>
</reference>
<keyword evidence="3" id="KW-1185">Reference proteome</keyword>
<evidence type="ECO:0000256" key="1">
    <source>
        <dbReference type="SAM" id="Phobius"/>
    </source>
</evidence>
<dbReference type="InterPro" id="IPR010721">
    <property type="entry name" value="UstE-like"/>
</dbReference>
<dbReference type="PROSITE" id="PS50244">
    <property type="entry name" value="S5A_REDUCTASE"/>
    <property type="match status" value="1"/>
</dbReference>
<feature type="transmembrane region" description="Helical" evidence="1">
    <location>
        <begin position="176"/>
        <end position="195"/>
    </location>
</feature>
<evidence type="ECO:0000313" key="3">
    <source>
        <dbReference type="Proteomes" id="UP001283341"/>
    </source>
</evidence>
<dbReference type="PANTHER" id="PTHR32251">
    <property type="entry name" value="3-OXO-5-ALPHA-STEROID 4-DEHYDROGENASE"/>
    <property type="match status" value="1"/>
</dbReference>
<dbReference type="Gene3D" id="1.20.120.1630">
    <property type="match status" value="1"/>
</dbReference>
<dbReference type="AlphaFoldDB" id="A0AAE0I1U8"/>
<dbReference type="Proteomes" id="UP001283341">
    <property type="component" value="Unassembled WGS sequence"/>
</dbReference>
<sequence length="321" mass="35213">MTLLHTALGITDFKSNPFLSNLVPAAAASYAVQAAFGVPSILRHTELLYDFSGGISFYCTLAASLVLPVLRARPASSNNDNAPSLSTGEWNWRQLVMTGATFLYAARLSTYLFIRVLKKGSDSRWDSTKQKPLRAAVLWLLQGLWVVLCCMPTIAVDSVPAAAFKALPGGGRTVSATDVLGLSLFVFGLAVEITADYQKSAWYDQKSLKLHDEQFITRGLWARSRYPNYFGDITLWTGMATTAAGLLVREPVQAALGWNGGVTGLAKAILLPALAPAFVSWALTRVSGVPLSEKKYDRLYRDNKEYQKWRNNTPLLVPKLF</sequence>
<feature type="transmembrane region" description="Helical" evidence="1">
    <location>
        <begin position="92"/>
        <end position="114"/>
    </location>
</feature>
<protein>
    <recommendedName>
        <fullName evidence="4">Steroid 5-alpha reductase C-terminal domain-containing protein</fullName>
    </recommendedName>
</protein>
<keyword evidence="1" id="KW-0812">Transmembrane</keyword>